<evidence type="ECO:0000256" key="4">
    <source>
        <dbReference type="ARBA" id="ARBA00013179"/>
    </source>
</evidence>
<comment type="similarity">
    <text evidence="3 8">Belongs to the AB hydrolase superfamily. Lipase family.</text>
</comment>
<feature type="domain" description="Lipase" evidence="10">
    <location>
        <begin position="69"/>
        <end position="282"/>
    </location>
</feature>
<protein>
    <recommendedName>
        <fullName evidence="4">phospholipase A1</fullName>
        <ecNumber evidence="4">3.1.1.32</ecNumber>
    </recommendedName>
</protein>
<organism evidence="11 12">
    <name type="scientific">Cardiocondyla obscurior</name>
    <dbReference type="NCBI Taxonomy" id="286306"/>
    <lineage>
        <taxon>Eukaryota</taxon>
        <taxon>Metazoa</taxon>
        <taxon>Ecdysozoa</taxon>
        <taxon>Arthropoda</taxon>
        <taxon>Hexapoda</taxon>
        <taxon>Insecta</taxon>
        <taxon>Pterygota</taxon>
        <taxon>Neoptera</taxon>
        <taxon>Endopterygota</taxon>
        <taxon>Hymenoptera</taxon>
        <taxon>Apocrita</taxon>
        <taxon>Aculeata</taxon>
        <taxon>Formicoidea</taxon>
        <taxon>Formicidae</taxon>
        <taxon>Myrmicinae</taxon>
        <taxon>Cardiocondyla</taxon>
    </lineage>
</organism>
<feature type="signal peptide" evidence="9">
    <location>
        <begin position="1"/>
        <end position="20"/>
    </location>
</feature>
<dbReference type="Gene3D" id="3.40.50.1820">
    <property type="entry name" value="alpha/beta hydrolase"/>
    <property type="match status" value="1"/>
</dbReference>
<keyword evidence="9" id="KW-0732">Signal</keyword>
<dbReference type="Proteomes" id="UP001430953">
    <property type="component" value="Unassembled WGS sequence"/>
</dbReference>
<evidence type="ECO:0000256" key="3">
    <source>
        <dbReference type="ARBA" id="ARBA00010701"/>
    </source>
</evidence>
<evidence type="ECO:0000256" key="8">
    <source>
        <dbReference type="RuleBase" id="RU004262"/>
    </source>
</evidence>
<keyword evidence="12" id="KW-1185">Reference proteome</keyword>
<keyword evidence="7" id="KW-1015">Disulfide bond</keyword>
<dbReference type="Pfam" id="PF00151">
    <property type="entry name" value="Lipase"/>
    <property type="match status" value="1"/>
</dbReference>
<gene>
    <name evidence="11" type="ORF">PUN28_012363</name>
</gene>
<comment type="caution">
    <text evidence="11">The sequence shown here is derived from an EMBL/GenBank/DDBJ whole genome shotgun (WGS) entry which is preliminary data.</text>
</comment>
<evidence type="ECO:0000256" key="9">
    <source>
        <dbReference type="SAM" id="SignalP"/>
    </source>
</evidence>
<dbReference type="GO" id="GO:0016042">
    <property type="term" value="P:lipid catabolic process"/>
    <property type="evidence" value="ECO:0007669"/>
    <property type="project" value="TreeGrafter"/>
</dbReference>
<comment type="catalytic activity">
    <reaction evidence="1">
        <text>a 1,2-diacyl-sn-glycero-3-phosphocholine + H2O = a 2-acyl-sn-glycero-3-phosphocholine + a fatty acid + H(+)</text>
        <dbReference type="Rhea" id="RHEA:18689"/>
        <dbReference type="ChEBI" id="CHEBI:15377"/>
        <dbReference type="ChEBI" id="CHEBI:15378"/>
        <dbReference type="ChEBI" id="CHEBI:28868"/>
        <dbReference type="ChEBI" id="CHEBI:57643"/>
        <dbReference type="ChEBI" id="CHEBI:57875"/>
        <dbReference type="EC" id="3.1.1.32"/>
    </reaction>
</comment>
<dbReference type="PRINTS" id="PR00825">
    <property type="entry name" value="DOLALLERGEN"/>
</dbReference>
<name>A0AAW2FAW9_9HYME</name>
<accession>A0AAW2FAW9</accession>
<proteinExistence type="inferred from homology"/>
<reference evidence="11 12" key="1">
    <citation type="submission" date="2023-03" db="EMBL/GenBank/DDBJ databases">
        <title>High recombination rates correlate with genetic variation in Cardiocondyla obscurior ants.</title>
        <authorList>
            <person name="Errbii M."/>
        </authorList>
    </citation>
    <scope>NUCLEOTIDE SEQUENCE [LARGE SCALE GENOMIC DNA]</scope>
    <source>
        <strain evidence="11">Alpha-2009</strain>
        <tissue evidence="11">Whole body</tissue>
    </source>
</reference>
<evidence type="ECO:0000313" key="11">
    <source>
        <dbReference type="EMBL" id="KAL0113091.1"/>
    </source>
</evidence>
<comment type="subcellular location">
    <subcellularLocation>
        <location evidence="2">Secreted</location>
    </subcellularLocation>
</comment>
<keyword evidence="6" id="KW-0378">Hydrolase</keyword>
<dbReference type="InterPro" id="IPR002334">
    <property type="entry name" value="Allerg_PlipaseA1"/>
</dbReference>
<evidence type="ECO:0000259" key="10">
    <source>
        <dbReference type="Pfam" id="PF00151"/>
    </source>
</evidence>
<dbReference type="InterPro" id="IPR013818">
    <property type="entry name" value="Lipase"/>
</dbReference>
<evidence type="ECO:0000256" key="7">
    <source>
        <dbReference type="ARBA" id="ARBA00023157"/>
    </source>
</evidence>
<evidence type="ECO:0000256" key="1">
    <source>
        <dbReference type="ARBA" id="ARBA00000111"/>
    </source>
</evidence>
<dbReference type="EC" id="3.1.1.32" evidence="4"/>
<dbReference type="PANTHER" id="PTHR11610">
    <property type="entry name" value="LIPASE"/>
    <property type="match status" value="1"/>
</dbReference>
<dbReference type="InterPro" id="IPR000734">
    <property type="entry name" value="TAG_lipase"/>
</dbReference>
<dbReference type="AlphaFoldDB" id="A0AAW2FAW9"/>
<evidence type="ECO:0000256" key="2">
    <source>
        <dbReference type="ARBA" id="ARBA00004613"/>
    </source>
</evidence>
<dbReference type="PRINTS" id="PR00821">
    <property type="entry name" value="TAGLIPASE"/>
</dbReference>
<dbReference type="SUPFAM" id="SSF53474">
    <property type="entry name" value="alpha/beta-Hydrolases"/>
    <property type="match status" value="1"/>
</dbReference>
<sequence>MKTVAIILVIFLVQCAYLRAEPRPGMKENVGKMLHSDSCIFGVNSVSTYFYNSNIKGENVSLESICNDPRQFDSTEKIAFVTHGFVSSPKSTAFQNMTSELVQAGYSVFMTDWSQGACTEGIPIFKFVGYPSAVRNTREIGQFLARIIYKITYKCKVPLKNFTLIGHSLGAHVSAFAAKEIKKLTNASIPLLLAADPADPLFGTRKCDERLCKTDADHIVVAHTSILGIPYDVGHVDLQYNNGKWQPGCNIADVSCSHGKSVEYLTDVLKSNCSFPGIPTEEPPYPSSNTTDCILVNKKIYDSNNPIKGRYYVFVKNPECTQETFSCEQQ</sequence>
<evidence type="ECO:0000313" key="12">
    <source>
        <dbReference type="Proteomes" id="UP001430953"/>
    </source>
</evidence>
<dbReference type="GO" id="GO:0008970">
    <property type="term" value="F:phospholipase A1 activity"/>
    <property type="evidence" value="ECO:0007669"/>
    <property type="project" value="UniProtKB-EC"/>
</dbReference>
<evidence type="ECO:0000256" key="5">
    <source>
        <dbReference type="ARBA" id="ARBA00022525"/>
    </source>
</evidence>
<feature type="chain" id="PRO_5043788951" description="phospholipase A1" evidence="9">
    <location>
        <begin position="21"/>
        <end position="330"/>
    </location>
</feature>
<dbReference type="EMBL" id="JADYXP020000012">
    <property type="protein sequence ID" value="KAL0113091.1"/>
    <property type="molecule type" value="Genomic_DNA"/>
</dbReference>
<dbReference type="InterPro" id="IPR029058">
    <property type="entry name" value="AB_hydrolase_fold"/>
</dbReference>
<keyword evidence="5" id="KW-0964">Secreted</keyword>
<evidence type="ECO:0000256" key="6">
    <source>
        <dbReference type="ARBA" id="ARBA00022801"/>
    </source>
</evidence>
<dbReference type="GO" id="GO:0005615">
    <property type="term" value="C:extracellular space"/>
    <property type="evidence" value="ECO:0007669"/>
    <property type="project" value="TreeGrafter"/>
</dbReference>